<keyword evidence="1 2" id="KW-0413">Isomerase</keyword>
<dbReference type="Pfam" id="PF01008">
    <property type="entry name" value="IF-2B"/>
    <property type="match status" value="1"/>
</dbReference>
<dbReference type="GO" id="GO:0019509">
    <property type="term" value="P:L-methionine salvage from methylthioadenosine"/>
    <property type="evidence" value="ECO:0007669"/>
    <property type="project" value="UniProtKB-UniRule"/>
</dbReference>
<organism evidence="3 6">
    <name type="scientific">Acidiplasma aeolicum</name>
    <dbReference type="NCBI Taxonomy" id="507754"/>
    <lineage>
        <taxon>Archaea</taxon>
        <taxon>Methanobacteriati</taxon>
        <taxon>Thermoplasmatota</taxon>
        <taxon>Thermoplasmata</taxon>
        <taxon>Thermoplasmatales</taxon>
        <taxon>Ferroplasmaceae</taxon>
        <taxon>Acidiplasma</taxon>
    </lineage>
</organism>
<dbReference type="PANTHER" id="PTHR43475">
    <property type="entry name" value="METHYLTHIORIBOSE-1-PHOSPHATE ISOMERASE"/>
    <property type="match status" value="1"/>
</dbReference>
<dbReference type="PATRIC" id="fig|507754.4.peg.848"/>
<dbReference type="EMBL" id="LKBG01000001">
    <property type="protein sequence ID" value="KQB36751.1"/>
    <property type="molecule type" value="Genomic_DNA"/>
</dbReference>
<dbReference type="InterPro" id="IPR000649">
    <property type="entry name" value="IF-2B-related"/>
</dbReference>
<dbReference type="InterPro" id="IPR027363">
    <property type="entry name" value="M1Pi_N"/>
</dbReference>
<dbReference type="InterPro" id="IPR037171">
    <property type="entry name" value="NagB/RpiA_transferase-like"/>
</dbReference>
<comment type="function">
    <text evidence="2">Catalyzes the interconversion of methylthioribose-1-phosphate (MTR-1-P) into methylthioribulose-1-phosphate (MTRu-1-P).</text>
</comment>
<accession>A0A0P9DC59</accession>
<dbReference type="RefSeq" id="WP_048101736.1">
    <property type="nucleotide sequence ID" value="NZ_JBBYJF010000003.1"/>
</dbReference>
<dbReference type="NCBIfam" id="TIGR00524">
    <property type="entry name" value="eIF-2B_rel"/>
    <property type="match status" value="1"/>
</dbReference>
<evidence type="ECO:0000313" key="5">
    <source>
        <dbReference type="Proteomes" id="UP000050320"/>
    </source>
</evidence>
<feature type="binding site" evidence="2">
    <location>
        <begin position="234"/>
        <end position="235"/>
    </location>
    <ligand>
        <name>substrate</name>
    </ligand>
</feature>
<feature type="active site" description="Proton donor" evidence="2">
    <location>
        <position position="224"/>
    </location>
</feature>
<dbReference type="SUPFAM" id="SSF100950">
    <property type="entry name" value="NagB/RpiA/CoA transferase-like"/>
    <property type="match status" value="1"/>
</dbReference>
<dbReference type="FunFam" id="3.40.50.10470:FF:000006">
    <property type="entry name" value="Methylthioribose-1-phosphate isomerase"/>
    <property type="match status" value="1"/>
</dbReference>
<evidence type="ECO:0000256" key="1">
    <source>
        <dbReference type="ARBA" id="ARBA00023235"/>
    </source>
</evidence>
<dbReference type="EC" id="5.3.1.23" evidence="2"/>
<dbReference type="NCBIfam" id="TIGR00512">
    <property type="entry name" value="salvage_mtnA"/>
    <property type="match status" value="1"/>
</dbReference>
<dbReference type="AlphaFoldDB" id="A0A0P9DC59"/>
<name>A0A0P9DC59_9ARCH</name>
<feature type="site" description="Transition state stabilizer" evidence="2">
    <location>
        <position position="144"/>
    </location>
</feature>
<evidence type="ECO:0000313" key="6">
    <source>
        <dbReference type="Proteomes" id="UP000050515"/>
    </source>
</evidence>
<evidence type="ECO:0000256" key="2">
    <source>
        <dbReference type="HAMAP-Rule" id="MF_01678"/>
    </source>
</evidence>
<dbReference type="Gene3D" id="1.20.120.420">
    <property type="entry name" value="translation initiation factor eif-2b, domain 1"/>
    <property type="match status" value="1"/>
</dbReference>
<sequence length="338" mass="37699">MKVNIDGETKTLLAVWYENGEVKLIDQRLIPDKIEIFTAKNSDDIYYAIKNMVVRGAPAIGVTAAYGLAMASKNKENMDEAVKRIASSRPTAYDLFKAIDYMKNNKFAESAARRYAMEITARSKKIGEYGNELIKSGDKILTHCNAGALAVVDWGTALAPMRIAHDSGKNIFVYVDETRPRLQGARLTAWELQQEGIEHSIIADNAAGYFMKNKDVNLVIVGADRIAANGDFANKIGTYEKAVLARVNNIPFYVAAPGSTFDFSIKSGDEIPIEERDENEVLIVNDKHLGPAESHARNPAFDVTPHEYVTAFITEYGLFKPEELKNLYSMIQRDLFMR</sequence>
<feature type="binding site" evidence="2">
    <location>
        <position position="183"/>
    </location>
    <ligand>
        <name>substrate</name>
    </ligand>
</feature>
<dbReference type="NCBIfam" id="NF004326">
    <property type="entry name" value="PRK05720.1"/>
    <property type="match status" value="1"/>
</dbReference>
<dbReference type="EMBL" id="LJCQ01000063">
    <property type="protein sequence ID" value="KPV47444.1"/>
    <property type="molecule type" value="Genomic_DNA"/>
</dbReference>
<protein>
    <recommendedName>
        <fullName evidence="2">Putative methylthioribose-1-phosphate isomerase</fullName>
        <shortName evidence="2">M1Pi</shortName>
        <shortName evidence="2">MTR-1-P isomerase</shortName>
        <ecNumber evidence="2">5.3.1.23</ecNumber>
    </recommendedName>
    <alternativeName>
        <fullName evidence="2">MTNA-like protein</fullName>
        <shortName evidence="2">aMTNA</shortName>
    </alternativeName>
    <alternativeName>
        <fullName evidence="2">S-methyl-5-thioribose-1-phosphate isomerase</fullName>
    </alternativeName>
</protein>
<dbReference type="OrthoDB" id="45195at2157"/>
<dbReference type="InterPro" id="IPR011559">
    <property type="entry name" value="Initiation_fac_2B_a/b/d"/>
</dbReference>
<comment type="catalytic activity">
    <reaction evidence="2">
        <text>5-(methylsulfanyl)-alpha-D-ribose 1-phosphate = 5-(methylsulfanyl)-D-ribulose 1-phosphate</text>
        <dbReference type="Rhea" id="RHEA:19989"/>
        <dbReference type="ChEBI" id="CHEBI:58533"/>
        <dbReference type="ChEBI" id="CHEBI:58548"/>
        <dbReference type="EC" id="5.3.1.23"/>
    </reaction>
</comment>
<reference evidence="3 6" key="1">
    <citation type="submission" date="2015-09" db="EMBL/GenBank/DDBJ databases">
        <title>Draft genome sequence of Acidiplasma aeolicum DSM 18409.</title>
        <authorList>
            <person name="Hemp J."/>
        </authorList>
    </citation>
    <scope>NUCLEOTIDE SEQUENCE [LARGE SCALE GENOMIC DNA]</scope>
    <source>
        <strain evidence="3 6">V</strain>
    </source>
</reference>
<comment type="caution">
    <text evidence="3">The sequence shown here is derived from an EMBL/GenBank/DDBJ whole genome shotgun (WGS) entry which is preliminary data.</text>
</comment>
<reference evidence="4 5" key="2">
    <citation type="submission" date="2015-09" db="EMBL/GenBank/DDBJ databases">
        <title>Heavy metals and arsenic resistance mechanisms in polyextremophilic archaea of the family Ferroplasmaceae.</title>
        <authorList>
            <person name="Bulaev A.G."/>
            <person name="Kanygina A.V."/>
        </authorList>
    </citation>
    <scope>NUCLEOTIDE SEQUENCE [LARGE SCALE GENOMIC DNA]</scope>
    <source>
        <strain evidence="4 5">VT</strain>
    </source>
</reference>
<dbReference type="GO" id="GO:0046523">
    <property type="term" value="F:S-methyl-5-thioribose-1-phosphate isomerase activity"/>
    <property type="evidence" value="ECO:0007669"/>
    <property type="project" value="UniProtKB-UniRule"/>
</dbReference>
<dbReference type="Gene3D" id="3.40.50.10470">
    <property type="entry name" value="Translation initiation factor eif-2b, domain 2"/>
    <property type="match status" value="1"/>
</dbReference>
<evidence type="ECO:0000313" key="3">
    <source>
        <dbReference type="EMBL" id="KPV47444.1"/>
    </source>
</evidence>
<dbReference type="HAMAP" id="MF_01678">
    <property type="entry name" value="Salvage_MtnA"/>
    <property type="match status" value="1"/>
</dbReference>
<keyword evidence="2" id="KW-0028">Amino-acid biosynthesis</keyword>
<dbReference type="InterPro" id="IPR005251">
    <property type="entry name" value="IF-M1Pi"/>
</dbReference>
<evidence type="ECO:0000313" key="4">
    <source>
        <dbReference type="EMBL" id="KQB36751.1"/>
    </source>
</evidence>
<keyword evidence="5" id="KW-1185">Reference proteome</keyword>
<comment type="similarity">
    <text evidence="2">Belongs to the EIF-2B alpha/beta/delta subunits family. MtnA subfamily.</text>
</comment>
<feature type="binding site" evidence="2">
    <location>
        <begin position="55"/>
        <end position="57"/>
    </location>
    <ligand>
        <name>substrate</name>
    </ligand>
</feature>
<dbReference type="Proteomes" id="UP000050320">
    <property type="component" value="Unassembled WGS sequence"/>
</dbReference>
<dbReference type="InterPro" id="IPR042529">
    <property type="entry name" value="IF_2B-like_C"/>
</dbReference>
<gene>
    <name evidence="4" type="ORF">AOG54_00295</name>
    <name evidence="3" type="ORF">SE19_01025</name>
</gene>
<proteinExistence type="inferred from homology"/>
<dbReference type="Proteomes" id="UP000050515">
    <property type="component" value="Unassembled WGS sequence"/>
</dbReference>
<dbReference type="PANTHER" id="PTHR43475:SF1">
    <property type="entry name" value="METHYLTHIORIBOSE-1-PHOSPHATE ISOMERASE"/>
    <property type="match status" value="1"/>
</dbReference>
<keyword evidence="2" id="KW-0486">Methionine biosynthesis</keyword>
<feature type="binding site" evidence="2">
    <location>
        <position position="89"/>
    </location>
    <ligand>
        <name>substrate</name>
    </ligand>
</feature>
<dbReference type="GeneID" id="84222248"/>